<feature type="compositionally biased region" description="Basic and acidic residues" evidence="10">
    <location>
        <begin position="287"/>
        <end position="301"/>
    </location>
</feature>
<keyword evidence="13" id="KW-1185">Reference proteome</keyword>
<feature type="transmembrane region" description="Helical" evidence="11">
    <location>
        <begin position="238"/>
        <end position="260"/>
    </location>
</feature>
<evidence type="ECO:0008006" key="14">
    <source>
        <dbReference type="Google" id="ProtNLM"/>
    </source>
</evidence>
<reference evidence="13" key="1">
    <citation type="submission" date="2024-04" db="EMBL/GenBank/DDBJ databases">
        <title>Salinicola lusitanus LLJ914,a marine bacterium isolated from the Okinawa Trough.</title>
        <authorList>
            <person name="Li J."/>
        </authorList>
    </citation>
    <scope>NUCLEOTIDE SEQUENCE [LARGE SCALE GENOMIC DNA]</scope>
</reference>
<dbReference type="PANTHER" id="PTHR12002">
    <property type="entry name" value="CLAUDIN"/>
    <property type="match status" value="1"/>
</dbReference>
<evidence type="ECO:0000313" key="13">
    <source>
        <dbReference type="Proteomes" id="UP001460270"/>
    </source>
</evidence>
<organism evidence="12 13">
    <name type="scientific">Mugilogobius chulae</name>
    <name type="common">yellowstripe goby</name>
    <dbReference type="NCBI Taxonomy" id="88201"/>
    <lineage>
        <taxon>Eukaryota</taxon>
        <taxon>Metazoa</taxon>
        <taxon>Chordata</taxon>
        <taxon>Craniata</taxon>
        <taxon>Vertebrata</taxon>
        <taxon>Euteleostomi</taxon>
        <taxon>Actinopterygii</taxon>
        <taxon>Neopterygii</taxon>
        <taxon>Teleostei</taxon>
        <taxon>Neoteleostei</taxon>
        <taxon>Acanthomorphata</taxon>
        <taxon>Gobiaria</taxon>
        <taxon>Gobiiformes</taxon>
        <taxon>Gobioidei</taxon>
        <taxon>Gobiidae</taxon>
        <taxon>Gobionellinae</taxon>
        <taxon>Mugilogobius</taxon>
    </lineage>
</organism>
<dbReference type="GO" id="GO:0005923">
    <property type="term" value="C:bicellular tight junction"/>
    <property type="evidence" value="ECO:0007669"/>
    <property type="project" value="UniProtKB-SubCell"/>
</dbReference>
<evidence type="ECO:0000256" key="2">
    <source>
        <dbReference type="ARBA" id="ARBA00004651"/>
    </source>
</evidence>
<evidence type="ECO:0000256" key="1">
    <source>
        <dbReference type="ARBA" id="ARBA00004435"/>
    </source>
</evidence>
<comment type="similarity">
    <text evidence="3">Belongs to the claudin family.</text>
</comment>
<dbReference type="Pfam" id="PF00822">
    <property type="entry name" value="PMP22_Claudin"/>
    <property type="match status" value="1"/>
</dbReference>
<keyword evidence="9 11" id="KW-0472">Membrane</keyword>
<evidence type="ECO:0000256" key="10">
    <source>
        <dbReference type="SAM" id="MobiDB-lite"/>
    </source>
</evidence>
<sequence>MRHSPALPLFASASLPYHLLHTFLQVLNHQGTTQTSITPLHSPLCSCSCSLLPSPHHGPLSAAERRLLAGSAGLRTHDRGYAMSKWSVKDRQGDLLTSVYTYKGLWQDCETTTAGMTECRPLYGLLGFSGSFQAVRALMIVGVVLSVLATLLSIFSLHCLTMNKMEDSTKAKMSLTAGIMFITAGVCGIAGASVYANQIVSSFQMTANNNYNNNYGGGGFGGQYGGGMGGMGVGIPTYTFGPALFVAWIGGGVLLIGGILKSLAFRGMMKDEKPRYPGVVYKPQSHSKAEDHHTEGPKAFV</sequence>
<keyword evidence="5" id="KW-1003">Cell membrane</keyword>
<evidence type="ECO:0000256" key="4">
    <source>
        <dbReference type="ARBA" id="ARBA00022427"/>
    </source>
</evidence>
<dbReference type="GO" id="GO:0005886">
    <property type="term" value="C:plasma membrane"/>
    <property type="evidence" value="ECO:0007669"/>
    <property type="project" value="UniProtKB-SubCell"/>
</dbReference>
<keyword evidence="7" id="KW-0965">Cell junction</keyword>
<gene>
    <name evidence="12" type="ORF">WMY93_001068</name>
</gene>
<evidence type="ECO:0000256" key="11">
    <source>
        <dbReference type="SAM" id="Phobius"/>
    </source>
</evidence>
<feature type="region of interest" description="Disordered" evidence="10">
    <location>
        <begin position="281"/>
        <end position="301"/>
    </location>
</feature>
<keyword evidence="4" id="KW-0796">Tight junction</keyword>
<dbReference type="Gene3D" id="1.20.140.150">
    <property type="match status" value="1"/>
</dbReference>
<evidence type="ECO:0000256" key="7">
    <source>
        <dbReference type="ARBA" id="ARBA00022949"/>
    </source>
</evidence>
<dbReference type="InterPro" id="IPR004031">
    <property type="entry name" value="PMP22/EMP/MP20/Claudin"/>
</dbReference>
<dbReference type="EMBL" id="JBBPFD010000001">
    <property type="protein sequence ID" value="KAK7945340.1"/>
    <property type="molecule type" value="Genomic_DNA"/>
</dbReference>
<feature type="transmembrane region" description="Helical" evidence="11">
    <location>
        <begin position="137"/>
        <end position="161"/>
    </location>
</feature>
<dbReference type="PRINTS" id="PR01077">
    <property type="entry name" value="CLAUDIN"/>
</dbReference>
<dbReference type="InterPro" id="IPR006187">
    <property type="entry name" value="Claudin"/>
</dbReference>
<name>A0AAW0QBV3_9GOBI</name>
<feature type="transmembrane region" description="Helical" evidence="11">
    <location>
        <begin position="173"/>
        <end position="196"/>
    </location>
</feature>
<dbReference type="InterPro" id="IPR017974">
    <property type="entry name" value="Claudin_CS"/>
</dbReference>
<evidence type="ECO:0000256" key="6">
    <source>
        <dbReference type="ARBA" id="ARBA00022692"/>
    </source>
</evidence>
<evidence type="ECO:0000256" key="5">
    <source>
        <dbReference type="ARBA" id="ARBA00022475"/>
    </source>
</evidence>
<dbReference type="GO" id="GO:0005198">
    <property type="term" value="F:structural molecule activity"/>
    <property type="evidence" value="ECO:0007669"/>
    <property type="project" value="InterPro"/>
</dbReference>
<evidence type="ECO:0000256" key="3">
    <source>
        <dbReference type="ARBA" id="ARBA00008295"/>
    </source>
</evidence>
<keyword evidence="8 11" id="KW-1133">Transmembrane helix</keyword>
<evidence type="ECO:0000313" key="12">
    <source>
        <dbReference type="EMBL" id="KAK7945340.1"/>
    </source>
</evidence>
<comment type="caution">
    <text evidence="12">The sequence shown here is derived from an EMBL/GenBank/DDBJ whole genome shotgun (WGS) entry which is preliminary data.</text>
</comment>
<comment type="subcellular location">
    <subcellularLocation>
        <location evidence="1">Cell junction</location>
        <location evidence="1">Tight junction</location>
    </subcellularLocation>
    <subcellularLocation>
        <location evidence="2">Cell membrane</location>
        <topology evidence="2">Multi-pass membrane protein</topology>
    </subcellularLocation>
</comment>
<dbReference type="AlphaFoldDB" id="A0AAW0QBV3"/>
<evidence type="ECO:0000256" key="8">
    <source>
        <dbReference type="ARBA" id="ARBA00022989"/>
    </source>
</evidence>
<proteinExistence type="inferred from homology"/>
<protein>
    <recommendedName>
        <fullName evidence="14">Claudin</fullName>
    </recommendedName>
</protein>
<accession>A0AAW0QBV3</accession>
<dbReference type="PROSITE" id="PS01346">
    <property type="entry name" value="CLAUDIN"/>
    <property type="match status" value="1"/>
</dbReference>
<evidence type="ECO:0000256" key="9">
    <source>
        <dbReference type="ARBA" id="ARBA00023136"/>
    </source>
</evidence>
<keyword evidence="6 11" id="KW-0812">Transmembrane</keyword>
<dbReference type="Proteomes" id="UP001460270">
    <property type="component" value="Unassembled WGS sequence"/>
</dbReference>